<gene>
    <name evidence="1" type="ORF">Pfra01_002653000</name>
</gene>
<evidence type="ECO:0000313" key="1">
    <source>
        <dbReference type="EMBL" id="GMF60981.1"/>
    </source>
</evidence>
<dbReference type="EMBL" id="BSXT01005598">
    <property type="protein sequence ID" value="GMF60981.1"/>
    <property type="molecule type" value="Genomic_DNA"/>
</dbReference>
<dbReference type="Proteomes" id="UP001165121">
    <property type="component" value="Unassembled WGS sequence"/>
</dbReference>
<dbReference type="AlphaFoldDB" id="A0A9W6YDB3"/>
<keyword evidence="2" id="KW-1185">Reference proteome</keyword>
<reference evidence="1" key="1">
    <citation type="submission" date="2023-04" db="EMBL/GenBank/DDBJ databases">
        <title>Phytophthora fragariaefolia NBRC 109709.</title>
        <authorList>
            <person name="Ichikawa N."/>
            <person name="Sato H."/>
            <person name="Tonouchi N."/>
        </authorList>
    </citation>
    <scope>NUCLEOTIDE SEQUENCE</scope>
    <source>
        <strain evidence="1">NBRC 109709</strain>
    </source>
</reference>
<evidence type="ECO:0000313" key="2">
    <source>
        <dbReference type="Proteomes" id="UP001165121"/>
    </source>
</evidence>
<organism evidence="1 2">
    <name type="scientific">Phytophthora fragariaefolia</name>
    <dbReference type="NCBI Taxonomy" id="1490495"/>
    <lineage>
        <taxon>Eukaryota</taxon>
        <taxon>Sar</taxon>
        <taxon>Stramenopiles</taxon>
        <taxon>Oomycota</taxon>
        <taxon>Peronosporomycetes</taxon>
        <taxon>Peronosporales</taxon>
        <taxon>Peronosporaceae</taxon>
        <taxon>Phytophthora</taxon>
    </lineage>
</organism>
<proteinExistence type="predicted"/>
<accession>A0A9W6YDB3</accession>
<comment type="caution">
    <text evidence="1">The sequence shown here is derived from an EMBL/GenBank/DDBJ whole genome shotgun (WGS) entry which is preliminary data.</text>
</comment>
<protein>
    <submittedName>
        <fullName evidence="1">Unnamed protein product</fullName>
    </submittedName>
</protein>
<sequence>MLWAAADALEVSSAVPRRARFSPVGLEDIEDIVTAGTDRTVQQSQRSTQSHFLVLARLVVNLNRRPPLRADYELDRRLEAAESLSNVVDALAPIPRSPAPLEDENSELR</sequence>
<name>A0A9W6YDB3_9STRA</name>